<evidence type="ECO:0000256" key="5">
    <source>
        <dbReference type="ARBA" id="ARBA00047606"/>
    </source>
</evidence>
<dbReference type="EC" id="2.4.1.-" evidence="7"/>
<name>A0AAV2FEX6_9ROSI</name>
<dbReference type="PANTHER" id="PTHR48046">
    <property type="entry name" value="UDP-GLYCOSYLTRANSFERASE 72E1"/>
    <property type="match status" value="1"/>
</dbReference>
<dbReference type="PANTHER" id="PTHR48046:SF4">
    <property type="entry name" value="GLYCOSYLTRANSFERASE"/>
    <property type="match status" value="1"/>
</dbReference>
<organism evidence="9 10">
    <name type="scientific">Linum trigynum</name>
    <dbReference type="NCBI Taxonomy" id="586398"/>
    <lineage>
        <taxon>Eukaryota</taxon>
        <taxon>Viridiplantae</taxon>
        <taxon>Streptophyta</taxon>
        <taxon>Embryophyta</taxon>
        <taxon>Tracheophyta</taxon>
        <taxon>Spermatophyta</taxon>
        <taxon>Magnoliopsida</taxon>
        <taxon>eudicotyledons</taxon>
        <taxon>Gunneridae</taxon>
        <taxon>Pentapetalae</taxon>
        <taxon>rosids</taxon>
        <taxon>fabids</taxon>
        <taxon>Malpighiales</taxon>
        <taxon>Linaceae</taxon>
        <taxon>Linum</taxon>
    </lineage>
</organism>
<reference evidence="9 10" key="1">
    <citation type="submission" date="2024-04" db="EMBL/GenBank/DDBJ databases">
        <authorList>
            <person name="Fracassetti M."/>
        </authorList>
    </citation>
    <scope>NUCLEOTIDE SEQUENCE [LARGE SCALE GENOMIC DNA]</scope>
</reference>
<evidence type="ECO:0000256" key="3">
    <source>
        <dbReference type="ARBA" id="ARBA00022676"/>
    </source>
</evidence>
<dbReference type="Gene3D" id="3.40.50.2000">
    <property type="entry name" value="Glycogen Phosphorylase B"/>
    <property type="match status" value="2"/>
</dbReference>
<evidence type="ECO:0000256" key="8">
    <source>
        <dbReference type="SAM" id="MobiDB-lite"/>
    </source>
</evidence>
<protein>
    <recommendedName>
        <fullName evidence="7">Glycosyltransferase</fullName>
        <ecNumber evidence="7">2.4.1.-</ecNumber>
    </recommendedName>
</protein>
<evidence type="ECO:0000256" key="6">
    <source>
        <dbReference type="RuleBase" id="RU003718"/>
    </source>
</evidence>
<dbReference type="GO" id="GO:0047213">
    <property type="term" value="F:anthocyanidin 3-O-glucosyltransferase activity"/>
    <property type="evidence" value="ECO:0007669"/>
    <property type="project" value="UniProtKB-EC"/>
</dbReference>
<sequence length="477" mass="51360">MSKPHVAVLPSPGLGHVTPLLELAKRLVTQFDLHVTVLVVTSTIPSPALSQLLHSPALPADLDVVELPPVDAAALVTDEMQLLTQLAVMVEHSLNASLKSVLLEIGTPKALIIDIFCTQAFDICKPLSIPVYSFFTASVALMTFSLYLPTMDREIDGEFVDLPEPVAVPGCTPIRTADLLDQVKDRTNDEYRWYLHHVGRLPEAAGIFLNSWEGIEPVSIKSLTEHPFYRGIPIPEIFPVGPLIKQVECTAETDAELINWLDEQPSKSVLFVALGSGGTFTSAQLTELAWGLELSEQRFVLVARFPWDRSASAAYFNAGSGGGEEDGPARYLPEGFVERTKGRGVVVASWAPQIAVLGHVATGGFLSHCGWNSTLESVSSGVPMIAWPLYAEQRMNATILEEEVGVAVKMAAAAGDGAAAVVGREEIERVVRLVMEGEKGKEMREKARLLKESAAKAVSGGGGSSESMAKVAEGWKK</sequence>
<proteinExistence type="inferred from homology"/>
<dbReference type="FunFam" id="3.40.50.2000:FF:000051">
    <property type="entry name" value="Glycosyltransferase"/>
    <property type="match status" value="1"/>
</dbReference>
<evidence type="ECO:0000256" key="7">
    <source>
        <dbReference type="RuleBase" id="RU362057"/>
    </source>
</evidence>
<dbReference type="SUPFAM" id="SSF53756">
    <property type="entry name" value="UDP-Glycosyltransferase/glycogen phosphorylase"/>
    <property type="match status" value="1"/>
</dbReference>
<dbReference type="Pfam" id="PF00201">
    <property type="entry name" value="UDPGT"/>
    <property type="match status" value="1"/>
</dbReference>
<dbReference type="AlphaFoldDB" id="A0AAV2FEX6"/>
<feature type="region of interest" description="Disordered" evidence="8">
    <location>
        <begin position="455"/>
        <end position="477"/>
    </location>
</feature>
<comment type="pathway">
    <text evidence="1">Pigment biosynthesis; anthocyanin biosynthesis.</text>
</comment>
<comment type="catalytic activity">
    <reaction evidence="5">
        <text>an anthocyanidin + UDP-alpha-D-glucose + H(+) = an anthocyanidin 3-O-beta-D-glucoside + UDP</text>
        <dbReference type="Rhea" id="RHEA:20093"/>
        <dbReference type="ChEBI" id="CHEBI:15378"/>
        <dbReference type="ChEBI" id="CHEBI:16307"/>
        <dbReference type="ChEBI" id="CHEBI:58223"/>
        <dbReference type="ChEBI" id="CHEBI:58885"/>
        <dbReference type="ChEBI" id="CHEBI:143576"/>
        <dbReference type="EC" id="2.4.1.115"/>
    </reaction>
</comment>
<dbReference type="InterPro" id="IPR035595">
    <property type="entry name" value="UDP_glycos_trans_CS"/>
</dbReference>
<dbReference type="CDD" id="cd03784">
    <property type="entry name" value="GT1_Gtf-like"/>
    <property type="match status" value="1"/>
</dbReference>
<dbReference type="Proteomes" id="UP001497516">
    <property type="component" value="Chromosome 6"/>
</dbReference>
<comment type="similarity">
    <text evidence="2 6">Belongs to the UDP-glycosyltransferase family.</text>
</comment>
<evidence type="ECO:0000256" key="1">
    <source>
        <dbReference type="ARBA" id="ARBA00004935"/>
    </source>
</evidence>
<evidence type="ECO:0000313" key="10">
    <source>
        <dbReference type="Proteomes" id="UP001497516"/>
    </source>
</evidence>
<evidence type="ECO:0000313" key="9">
    <source>
        <dbReference type="EMBL" id="CAL1396278.1"/>
    </source>
</evidence>
<keyword evidence="10" id="KW-1185">Reference proteome</keyword>
<dbReference type="InterPro" id="IPR002213">
    <property type="entry name" value="UDP_glucos_trans"/>
</dbReference>
<gene>
    <name evidence="9" type="ORF">LTRI10_LOCUS36658</name>
</gene>
<keyword evidence="3 6" id="KW-0328">Glycosyltransferase</keyword>
<evidence type="ECO:0000256" key="4">
    <source>
        <dbReference type="ARBA" id="ARBA00022679"/>
    </source>
</evidence>
<dbReference type="PROSITE" id="PS00375">
    <property type="entry name" value="UDPGT"/>
    <property type="match status" value="1"/>
</dbReference>
<dbReference type="EMBL" id="OZ034819">
    <property type="protein sequence ID" value="CAL1396278.1"/>
    <property type="molecule type" value="Genomic_DNA"/>
</dbReference>
<keyword evidence="4 6" id="KW-0808">Transferase</keyword>
<accession>A0AAV2FEX6</accession>
<evidence type="ECO:0000256" key="2">
    <source>
        <dbReference type="ARBA" id="ARBA00009995"/>
    </source>
</evidence>